<evidence type="ECO:0000313" key="3">
    <source>
        <dbReference type="EMBL" id="WXA94010.1"/>
    </source>
</evidence>
<evidence type="ECO:0000256" key="1">
    <source>
        <dbReference type="SAM" id="MobiDB-lite"/>
    </source>
</evidence>
<protein>
    <submittedName>
        <fullName evidence="3">Uncharacterized protein</fullName>
    </submittedName>
</protein>
<dbReference type="EMBL" id="CP089982">
    <property type="protein sequence ID" value="WXA94010.1"/>
    <property type="molecule type" value="Genomic_DNA"/>
</dbReference>
<reference evidence="3 4" key="1">
    <citation type="submission" date="2021-12" db="EMBL/GenBank/DDBJ databases">
        <title>Discovery of the Pendulisporaceae a myxobacterial family with distinct sporulation behavior and unique specialized metabolism.</title>
        <authorList>
            <person name="Garcia R."/>
            <person name="Popoff A."/>
            <person name="Bader C.D."/>
            <person name="Loehr J."/>
            <person name="Walesch S."/>
            <person name="Walt C."/>
            <person name="Boldt J."/>
            <person name="Bunk B."/>
            <person name="Haeckl F.J.F.P.J."/>
            <person name="Gunesch A.P."/>
            <person name="Birkelbach J."/>
            <person name="Nuebel U."/>
            <person name="Pietschmann T."/>
            <person name="Bach T."/>
            <person name="Mueller R."/>
        </authorList>
    </citation>
    <scope>NUCLEOTIDE SEQUENCE [LARGE SCALE GENOMIC DNA]</scope>
    <source>
        <strain evidence="3 4">MSr12523</strain>
    </source>
</reference>
<feature type="chain" id="PRO_5047471789" evidence="2">
    <location>
        <begin position="16"/>
        <end position="308"/>
    </location>
</feature>
<feature type="region of interest" description="Disordered" evidence="1">
    <location>
        <begin position="108"/>
        <end position="137"/>
    </location>
</feature>
<gene>
    <name evidence="3" type="ORF">LZC95_47115</name>
</gene>
<evidence type="ECO:0000256" key="2">
    <source>
        <dbReference type="SAM" id="SignalP"/>
    </source>
</evidence>
<accession>A0ABZ2KA79</accession>
<evidence type="ECO:0000313" key="4">
    <source>
        <dbReference type="Proteomes" id="UP001379533"/>
    </source>
</evidence>
<keyword evidence="2" id="KW-0732">Signal</keyword>
<organism evidence="3 4">
    <name type="scientific">Pendulispora brunnea</name>
    <dbReference type="NCBI Taxonomy" id="2905690"/>
    <lineage>
        <taxon>Bacteria</taxon>
        <taxon>Pseudomonadati</taxon>
        <taxon>Myxococcota</taxon>
        <taxon>Myxococcia</taxon>
        <taxon>Myxococcales</taxon>
        <taxon>Sorangiineae</taxon>
        <taxon>Pendulisporaceae</taxon>
        <taxon>Pendulispora</taxon>
    </lineage>
</organism>
<sequence length="308" mass="32325">MASAAIVFGSSSAAAATPTVTWWVDPASCPQWSTPLARQIALACEAAGHTCEVNDDKGTRRLALQCGDDEHWTLEAHDERGTGLWHIEVRGDNDERLRAAALWVARSETAAPPPPAPPPAPAPAPAKPAPPVQTAEKPGGLAAAARLLYWPHDQARDGALWGYGLGLRLLDSGKAIRFLPRAITPYIALGFDFASGGDKSARVFNVRLGGGAVWHPGGLRNILGLALEAGAAWGYSTYELGGVGTFGPEYRSSNDDIFLYALGGVTLELPTAGSVHPFASLLVGGVIPNRILGNAVGVLEIGCRWAAW</sequence>
<dbReference type="RefSeq" id="WP_394844614.1">
    <property type="nucleotide sequence ID" value="NZ_CP089982.1"/>
</dbReference>
<keyword evidence="4" id="KW-1185">Reference proteome</keyword>
<feature type="compositionally biased region" description="Pro residues" evidence="1">
    <location>
        <begin position="111"/>
        <end position="131"/>
    </location>
</feature>
<proteinExistence type="predicted"/>
<feature type="signal peptide" evidence="2">
    <location>
        <begin position="1"/>
        <end position="15"/>
    </location>
</feature>
<name>A0ABZ2KA79_9BACT</name>
<dbReference type="Proteomes" id="UP001379533">
    <property type="component" value="Chromosome"/>
</dbReference>